<evidence type="ECO:0000256" key="18">
    <source>
        <dbReference type="SAM" id="MobiDB-lite"/>
    </source>
</evidence>
<evidence type="ECO:0000256" key="6">
    <source>
        <dbReference type="ARBA" id="ARBA00022692"/>
    </source>
</evidence>
<feature type="transmembrane region" description="Helical" evidence="19">
    <location>
        <begin position="366"/>
        <end position="389"/>
    </location>
</feature>
<keyword evidence="10 19" id="KW-0472">Membrane</keyword>
<keyword evidence="5" id="KW-1003">Cell membrane</keyword>
<dbReference type="SUPFAM" id="SSF51445">
    <property type="entry name" value="(Trans)glycosidases"/>
    <property type="match status" value="1"/>
</dbReference>
<feature type="compositionally biased region" description="Basic and acidic residues" evidence="18">
    <location>
        <begin position="1"/>
        <end position="19"/>
    </location>
</feature>
<gene>
    <name evidence="20" type="ORF">I7I51_07845</name>
</gene>
<comment type="function">
    <text evidence="15">Glucanases play a role in cell expansion during growth, in cell-cell fusion during mating, and in spore release during sporulation. This enzyme may be involved in beta-glucan degradation. Active on laminarin and lichenan.</text>
</comment>
<evidence type="ECO:0000256" key="5">
    <source>
        <dbReference type="ARBA" id="ARBA00022475"/>
    </source>
</evidence>
<comment type="catalytic activity">
    <reaction evidence="1">
        <text>Hydrolysis of (1-&gt;3)-beta-D-glucosidic linkages in (1-&gt;3)-beta-D-glucans.</text>
        <dbReference type="EC" id="3.2.1.39"/>
    </reaction>
</comment>
<keyword evidence="7" id="KW-0378">Hydrolase</keyword>
<dbReference type="VEuPathDB" id="FungiDB:I7I51_07845"/>
<organism evidence="20 21">
    <name type="scientific">Ajellomyces capsulatus</name>
    <name type="common">Darling's disease fungus</name>
    <name type="synonym">Histoplasma capsulatum</name>
    <dbReference type="NCBI Taxonomy" id="5037"/>
    <lineage>
        <taxon>Eukaryota</taxon>
        <taxon>Fungi</taxon>
        <taxon>Dikarya</taxon>
        <taxon>Ascomycota</taxon>
        <taxon>Pezizomycotina</taxon>
        <taxon>Eurotiomycetes</taxon>
        <taxon>Eurotiomycetidae</taxon>
        <taxon>Onygenales</taxon>
        <taxon>Ajellomycetaceae</taxon>
        <taxon>Histoplasma</taxon>
    </lineage>
</organism>
<evidence type="ECO:0000256" key="17">
    <source>
        <dbReference type="ARBA" id="ARBA00043078"/>
    </source>
</evidence>
<dbReference type="GO" id="GO:0071555">
    <property type="term" value="P:cell wall organization"/>
    <property type="evidence" value="ECO:0007669"/>
    <property type="project" value="UniProtKB-KW"/>
</dbReference>
<dbReference type="Proteomes" id="UP000663671">
    <property type="component" value="Chromosome 2"/>
</dbReference>
<comment type="similarity">
    <text evidence="3">Belongs to the glycosyl hydrolase 17 family.</text>
</comment>
<evidence type="ECO:0000313" key="21">
    <source>
        <dbReference type="Proteomes" id="UP000663671"/>
    </source>
</evidence>
<evidence type="ECO:0000256" key="1">
    <source>
        <dbReference type="ARBA" id="ARBA00000382"/>
    </source>
</evidence>
<keyword evidence="12" id="KW-0119">Carbohydrate metabolism</keyword>
<evidence type="ECO:0000313" key="20">
    <source>
        <dbReference type="EMBL" id="QSS58419.1"/>
    </source>
</evidence>
<evidence type="ECO:0000256" key="7">
    <source>
        <dbReference type="ARBA" id="ARBA00022801"/>
    </source>
</evidence>
<feature type="region of interest" description="Disordered" evidence="18">
    <location>
        <begin position="395"/>
        <end position="417"/>
    </location>
</feature>
<feature type="compositionally biased region" description="Polar residues" evidence="18">
    <location>
        <begin position="116"/>
        <end position="127"/>
    </location>
</feature>
<evidence type="ECO:0000256" key="12">
    <source>
        <dbReference type="ARBA" id="ARBA00023277"/>
    </source>
</evidence>
<dbReference type="InterPro" id="IPR017853">
    <property type="entry name" value="GH"/>
</dbReference>
<keyword evidence="9 19" id="KW-1133">Transmembrane helix</keyword>
<dbReference type="FunFam" id="3.20.20.80:FF:000151">
    <property type="entry name" value="Glucan endo-1,3-beta-glucosidase btgC"/>
    <property type="match status" value="1"/>
</dbReference>
<dbReference type="EMBL" id="CP069109">
    <property type="protein sequence ID" value="QSS58419.1"/>
    <property type="molecule type" value="Genomic_DNA"/>
</dbReference>
<dbReference type="GO" id="GO:0009986">
    <property type="term" value="C:cell surface"/>
    <property type="evidence" value="ECO:0007669"/>
    <property type="project" value="TreeGrafter"/>
</dbReference>
<feature type="compositionally biased region" description="Polar residues" evidence="18">
    <location>
        <begin position="75"/>
        <end position="88"/>
    </location>
</feature>
<proteinExistence type="inferred from homology"/>
<keyword evidence="11" id="KW-0325">Glycoprotein</keyword>
<evidence type="ECO:0000256" key="15">
    <source>
        <dbReference type="ARBA" id="ARBA00037649"/>
    </source>
</evidence>
<dbReference type="GO" id="GO:0009277">
    <property type="term" value="C:fungal-type cell wall"/>
    <property type="evidence" value="ECO:0007669"/>
    <property type="project" value="TreeGrafter"/>
</dbReference>
<name>A0A8A1LWX4_AJECA</name>
<evidence type="ECO:0000256" key="9">
    <source>
        <dbReference type="ARBA" id="ARBA00022989"/>
    </source>
</evidence>
<evidence type="ECO:0000256" key="13">
    <source>
        <dbReference type="ARBA" id="ARBA00023316"/>
    </source>
</evidence>
<dbReference type="GO" id="GO:0042973">
    <property type="term" value="F:glucan endo-1,3-beta-D-glucosidase activity"/>
    <property type="evidence" value="ECO:0007669"/>
    <property type="project" value="UniProtKB-EC"/>
</dbReference>
<feature type="compositionally biased region" description="Low complexity" evidence="18">
    <location>
        <begin position="22"/>
        <end position="33"/>
    </location>
</feature>
<dbReference type="GO" id="GO:0000272">
    <property type="term" value="P:polysaccharide catabolic process"/>
    <property type="evidence" value="ECO:0007669"/>
    <property type="project" value="UniProtKB-KW"/>
</dbReference>
<dbReference type="GO" id="GO:0005576">
    <property type="term" value="C:extracellular region"/>
    <property type="evidence" value="ECO:0007669"/>
    <property type="project" value="TreeGrafter"/>
</dbReference>
<dbReference type="GO" id="GO:0005886">
    <property type="term" value="C:plasma membrane"/>
    <property type="evidence" value="ECO:0007669"/>
    <property type="project" value="UniProtKB-SubCell"/>
</dbReference>
<evidence type="ECO:0000256" key="11">
    <source>
        <dbReference type="ARBA" id="ARBA00023180"/>
    </source>
</evidence>
<evidence type="ECO:0000256" key="19">
    <source>
        <dbReference type="SAM" id="Phobius"/>
    </source>
</evidence>
<dbReference type="PANTHER" id="PTHR16631:SF17">
    <property type="entry name" value="GLUCAN ENDO-1,3-BETA-GLUCOSIDASE BTGC"/>
    <property type="match status" value="1"/>
</dbReference>
<keyword evidence="6 19" id="KW-0812">Transmembrane</keyword>
<evidence type="ECO:0000256" key="14">
    <source>
        <dbReference type="ARBA" id="ARBA00023326"/>
    </source>
</evidence>
<dbReference type="InterPro" id="IPR050732">
    <property type="entry name" value="Beta-glucan_modifiers"/>
</dbReference>
<keyword evidence="14" id="KW-0624">Polysaccharide degradation</keyword>
<keyword evidence="8" id="KW-0735">Signal-anchor</keyword>
<evidence type="ECO:0000256" key="4">
    <source>
        <dbReference type="ARBA" id="ARBA00012780"/>
    </source>
</evidence>
<evidence type="ECO:0000256" key="16">
    <source>
        <dbReference type="ARBA" id="ARBA00042373"/>
    </source>
</evidence>
<dbReference type="OrthoDB" id="68336at2759"/>
<reference evidence="20" key="1">
    <citation type="submission" date="2021-01" db="EMBL/GenBank/DDBJ databases">
        <title>Chromosome-level genome assembly of a human fungal pathogen reveals clustering of transcriptionally co-regulated genes.</title>
        <authorList>
            <person name="Voorhies M."/>
            <person name="Cohen S."/>
            <person name="Shea T.P."/>
            <person name="Petrus S."/>
            <person name="Munoz J.F."/>
            <person name="Poplawski S."/>
            <person name="Goldman W.E."/>
            <person name="Michael T."/>
            <person name="Cuomo C.A."/>
            <person name="Sil A."/>
            <person name="Beyhan S."/>
        </authorList>
    </citation>
    <scope>NUCLEOTIDE SEQUENCE</scope>
    <source>
        <strain evidence="20">WU24</strain>
    </source>
</reference>
<evidence type="ECO:0000256" key="2">
    <source>
        <dbReference type="ARBA" id="ARBA00004401"/>
    </source>
</evidence>
<accession>A0A8A1LWX4</accession>
<evidence type="ECO:0000256" key="10">
    <source>
        <dbReference type="ARBA" id="ARBA00023136"/>
    </source>
</evidence>
<dbReference type="PANTHER" id="PTHR16631">
    <property type="entry name" value="GLUCAN 1,3-BETA-GLUCOSIDASE"/>
    <property type="match status" value="1"/>
</dbReference>
<evidence type="ECO:0000256" key="8">
    <source>
        <dbReference type="ARBA" id="ARBA00022968"/>
    </source>
</evidence>
<dbReference type="EC" id="3.2.1.39" evidence="4"/>
<protein>
    <recommendedName>
        <fullName evidence="4">glucan endo-1,3-beta-D-glucosidase</fullName>
        <ecNumber evidence="4">3.2.1.39</ecNumber>
    </recommendedName>
    <alternativeName>
        <fullName evidence="17">Endo-1,3-beta-glucanase btgC</fullName>
    </alternativeName>
    <alternativeName>
        <fullName evidence="16">Laminarinase btgC</fullName>
    </alternativeName>
</protein>
<sequence>MAYRFHNDVGDDVTHHEPIARSQMSPQASSQPSFYGDHPHPSPSSNSPSSPLLVTRLHPAAHPDSAYSKLRTQRIGGSQDPQPPSSFASPFYHTVPDSIPHSHPQRKAVDSRDPGYTQSSRTASTATPGRGDWGAAASGAGIAGIAVGGAHSSNEHQRGLDTMAGGQDSMEQNLYYYGPPRRGGHGHTMGSDDPYAFSPRETGRMGPSRPLGACDPYSSNVGLGSSMDDPGQITPGQRSLYSNNNGYHQSAQHGGAGAFYDDPYPRPHHNSWGPVNPEIINPNDIIDDGDDGFMPEPKRRSMLSLGKNSSNTSLPATGAAAVGGGMLGNISGRTDGGDGKPNFNAVTVEKSEWLNNQKHGKKKMKWIVTVLIALILIGGIAGGIVGGILGSRKSNSGSGGGAGQSAEDDRQANGDLGKGSAEIKKLMAMEGLHKVFPGMDYTPWGTQYPLCLKYPPSQNNVTRDMAVLSQLTNTVRLYGTDCNQTEMVLHAIDRLELKDMKLWLGVWIDTNTTTNERQIKQLYKIVREAKDRSIFKGVIVGNEVLFRAKNSEPADVTIATLSKYMQEVKSQLKAMGADMPVATSDLGDDWTPELARVADAVMANVHPFFAGVPVKDAASWTWTFWQGHNVPLTKGTNTPQIISEVGWPSGGGNNCNPNPCPSKTAGSIAGITELNQFMADWVCQSLSNGTDYFWFEAFDEPWKSVFNEPELNKEWEDKWGLMGPDRVLKLGLKIPDCGGKTAT</sequence>
<evidence type="ECO:0000256" key="3">
    <source>
        <dbReference type="ARBA" id="ARBA00008773"/>
    </source>
</evidence>
<dbReference type="Gene3D" id="3.20.20.80">
    <property type="entry name" value="Glycosidases"/>
    <property type="match status" value="2"/>
</dbReference>
<dbReference type="AlphaFoldDB" id="A0A8A1LWX4"/>
<keyword evidence="13" id="KW-0961">Cell wall biogenesis/degradation</keyword>
<comment type="subcellular location">
    <subcellularLocation>
        <location evidence="2">Cell membrane</location>
        <topology evidence="2">Single-pass type II membrane protein</topology>
    </subcellularLocation>
</comment>
<feature type="region of interest" description="Disordered" evidence="18">
    <location>
        <begin position="1"/>
        <end position="135"/>
    </location>
</feature>